<protein>
    <recommendedName>
        <fullName evidence="8">Nicotinamidase</fullName>
        <ecNumber evidence="6">3.5.1.19</ecNumber>
    </recommendedName>
    <alternativeName>
        <fullName evidence="7">Nicotinamide deamidase</fullName>
    </alternativeName>
</protein>
<keyword evidence="2" id="KW-0662">Pyridine nucleotide biosynthesis</keyword>
<dbReference type="NCBIfam" id="NF008623">
    <property type="entry name" value="PRK11609.1"/>
    <property type="match status" value="1"/>
</dbReference>
<dbReference type="GO" id="GO:0019363">
    <property type="term" value="P:pyridine nucleotide biosynthetic process"/>
    <property type="evidence" value="ECO:0007669"/>
    <property type="project" value="UniProtKB-KW"/>
</dbReference>
<dbReference type="EMBL" id="JACIDZ010000012">
    <property type="protein sequence ID" value="MBB4123497.1"/>
    <property type="molecule type" value="Genomic_DNA"/>
</dbReference>
<dbReference type="InterPro" id="IPR052347">
    <property type="entry name" value="Isochorismatase_Nicotinamidase"/>
</dbReference>
<evidence type="ECO:0000256" key="8">
    <source>
        <dbReference type="ARBA" id="ARBA00072277"/>
    </source>
</evidence>
<dbReference type="PANTHER" id="PTHR11080">
    <property type="entry name" value="PYRAZINAMIDASE/NICOTINAMIDASE"/>
    <property type="match status" value="1"/>
</dbReference>
<evidence type="ECO:0000256" key="2">
    <source>
        <dbReference type="ARBA" id="ARBA00022642"/>
    </source>
</evidence>
<dbReference type="FunFam" id="3.40.50.850:FF:000006">
    <property type="entry name" value="Bifunctional pyrazinamidase/nicotinamidase"/>
    <property type="match status" value="1"/>
</dbReference>
<evidence type="ECO:0000256" key="5">
    <source>
        <dbReference type="ARBA" id="ARBA00037900"/>
    </source>
</evidence>
<sequence>MKALLLVDIQNGFCPGGNLAVADGDAVVPIANRLIAEGDYDVIAASQDWHPEGHGSFASVHPGKDPFDMGELDGKPQVMWPDHCVQETQDAEFHPDLDIAAVDYIQRKGQDPQIDSYSAFRDNEHHAVTGLADYLKQKGVTTLDIAGLALDFCVRFTALDAREMLPGVTVRVILEGCRGISEDGVEEALAEMSEAGVELIDLRTAIEA</sequence>
<dbReference type="RefSeq" id="WP_183488558.1">
    <property type="nucleotide sequence ID" value="NZ_JACIDZ010000012.1"/>
</dbReference>
<accession>A0A7W6KLQ7</accession>
<comment type="pathway">
    <text evidence="5">Cofactor biosynthesis; nicotinate biosynthesis; nicotinate from nicotinamide: step 1/1.</text>
</comment>
<dbReference type="CDD" id="cd01011">
    <property type="entry name" value="nicotinamidase"/>
    <property type="match status" value="1"/>
</dbReference>
<proteinExistence type="inferred from homology"/>
<organism evidence="10 11">
    <name type="scientific">Martelella radicis</name>
    <dbReference type="NCBI Taxonomy" id="1397476"/>
    <lineage>
        <taxon>Bacteria</taxon>
        <taxon>Pseudomonadati</taxon>
        <taxon>Pseudomonadota</taxon>
        <taxon>Alphaproteobacteria</taxon>
        <taxon>Hyphomicrobiales</taxon>
        <taxon>Aurantimonadaceae</taxon>
        <taxon>Martelella</taxon>
    </lineage>
</organism>
<dbReference type="AlphaFoldDB" id="A0A7W6KLQ7"/>
<evidence type="ECO:0000256" key="7">
    <source>
        <dbReference type="ARBA" id="ARBA00043224"/>
    </source>
</evidence>
<evidence type="ECO:0000256" key="3">
    <source>
        <dbReference type="ARBA" id="ARBA00022723"/>
    </source>
</evidence>
<feature type="domain" description="Isochorismatase-like" evidence="9">
    <location>
        <begin position="3"/>
        <end position="202"/>
    </location>
</feature>
<dbReference type="Gene3D" id="3.40.50.850">
    <property type="entry name" value="Isochorismatase-like"/>
    <property type="match status" value="1"/>
</dbReference>
<dbReference type="Proteomes" id="UP000530571">
    <property type="component" value="Unassembled WGS sequence"/>
</dbReference>
<comment type="caution">
    <text evidence="10">The sequence shown here is derived from an EMBL/GenBank/DDBJ whole genome shotgun (WGS) entry which is preliminary data.</text>
</comment>
<evidence type="ECO:0000313" key="11">
    <source>
        <dbReference type="Proteomes" id="UP000530571"/>
    </source>
</evidence>
<reference evidence="10 11" key="1">
    <citation type="submission" date="2020-08" db="EMBL/GenBank/DDBJ databases">
        <title>Genomic Encyclopedia of Type Strains, Phase IV (KMG-IV): sequencing the most valuable type-strain genomes for metagenomic binning, comparative biology and taxonomic classification.</title>
        <authorList>
            <person name="Goeker M."/>
        </authorList>
    </citation>
    <scope>NUCLEOTIDE SEQUENCE [LARGE SCALE GENOMIC DNA]</scope>
    <source>
        <strain evidence="10 11">DSM 28101</strain>
    </source>
</reference>
<dbReference type="SUPFAM" id="SSF52499">
    <property type="entry name" value="Isochorismatase-like hydrolases"/>
    <property type="match status" value="1"/>
</dbReference>
<evidence type="ECO:0000259" key="9">
    <source>
        <dbReference type="Pfam" id="PF00857"/>
    </source>
</evidence>
<keyword evidence="3" id="KW-0479">Metal-binding</keyword>
<dbReference type="InterPro" id="IPR036380">
    <property type="entry name" value="Isochorismatase-like_sf"/>
</dbReference>
<dbReference type="Pfam" id="PF00857">
    <property type="entry name" value="Isochorismatase"/>
    <property type="match status" value="1"/>
</dbReference>
<dbReference type="PANTHER" id="PTHR11080:SF2">
    <property type="entry name" value="LD05707P"/>
    <property type="match status" value="1"/>
</dbReference>
<gene>
    <name evidence="10" type="ORF">GGR30_003442</name>
</gene>
<dbReference type="EC" id="3.5.1.19" evidence="6"/>
<dbReference type="InterPro" id="IPR000868">
    <property type="entry name" value="Isochorismatase-like_dom"/>
</dbReference>
<name>A0A7W6KLQ7_9HYPH</name>
<keyword evidence="11" id="KW-1185">Reference proteome</keyword>
<evidence type="ECO:0000256" key="6">
    <source>
        <dbReference type="ARBA" id="ARBA00039017"/>
    </source>
</evidence>
<evidence type="ECO:0000256" key="4">
    <source>
        <dbReference type="ARBA" id="ARBA00022801"/>
    </source>
</evidence>
<dbReference type="GO" id="GO:0046872">
    <property type="term" value="F:metal ion binding"/>
    <property type="evidence" value="ECO:0007669"/>
    <property type="project" value="UniProtKB-KW"/>
</dbReference>
<dbReference type="GO" id="GO:0008936">
    <property type="term" value="F:nicotinamidase activity"/>
    <property type="evidence" value="ECO:0007669"/>
    <property type="project" value="UniProtKB-EC"/>
</dbReference>
<evidence type="ECO:0000313" key="10">
    <source>
        <dbReference type="EMBL" id="MBB4123497.1"/>
    </source>
</evidence>
<keyword evidence="4 10" id="KW-0378">Hydrolase</keyword>
<evidence type="ECO:0000256" key="1">
    <source>
        <dbReference type="ARBA" id="ARBA00006336"/>
    </source>
</evidence>
<comment type="similarity">
    <text evidence="1">Belongs to the isochorismatase family.</text>
</comment>